<reference evidence="3 4" key="1">
    <citation type="submission" date="2019-12" db="EMBL/GenBank/DDBJ databases">
        <title>Comparative genomics gives insights into the taxonomy of the Azoarcus-Aromatoleum group and reveals separate origins of nif in the plant-associated Azoarcus and non-plant-associated Aromatoleum sub-groups.</title>
        <authorList>
            <person name="Lafos M."/>
            <person name="Maluk M."/>
            <person name="Batista M."/>
            <person name="Junghare M."/>
            <person name="Carmona M."/>
            <person name="Faoro H."/>
            <person name="Cruz L.M."/>
            <person name="Battistoni F."/>
            <person name="De Souza E."/>
            <person name="Pedrosa F."/>
            <person name="Chen W.-M."/>
            <person name="Poole P.S."/>
            <person name="Dixon R.A."/>
            <person name="James E.K."/>
        </authorList>
    </citation>
    <scope>NUCLEOTIDE SEQUENCE [LARGE SCALE GENOMIC DNA]</scope>
    <source>
        <strain evidence="3 4">ToN1</strain>
    </source>
</reference>
<evidence type="ECO:0000256" key="2">
    <source>
        <dbReference type="SAM" id="SignalP"/>
    </source>
</evidence>
<keyword evidence="4" id="KW-1185">Reference proteome</keyword>
<dbReference type="RefSeq" id="WP_169207068.1">
    <property type="nucleotide sequence ID" value="NZ_WTVR01000027.1"/>
</dbReference>
<protein>
    <submittedName>
        <fullName evidence="3">Uncharacterized protein</fullName>
    </submittedName>
</protein>
<evidence type="ECO:0000256" key="1">
    <source>
        <dbReference type="SAM" id="MobiDB-lite"/>
    </source>
</evidence>
<organism evidence="3 4">
    <name type="scientific">Aromatoleum petrolei</name>
    <dbReference type="NCBI Taxonomy" id="76116"/>
    <lineage>
        <taxon>Bacteria</taxon>
        <taxon>Pseudomonadati</taxon>
        <taxon>Pseudomonadota</taxon>
        <taxon>Betaproteobacteria</taxon>
        <taxon>Rhodocyclales</taxon>
        <taxon>Rhodocyclaceae</taxon>
        <taxon>Aromatoleum</taxon>
    </lineage>
</organism>
<comment type="caution">
    <text evidence="3">The sequence shown here is derived from an EMBL/GenBank/DDBJ whole genome shotgun (WGS) entry which is preliminary data.</text>
</comment>
<evidence type="ECO:0000313" key="3">
    <source>
        <dbReference type="EMBL" id="NMF89705.1"/>
    </source>
</evidence>
<gene>
    <name evidence="3" type="ORF">GPA26_14625</name>
</gene>
<sequence length="109" mass="11457">MKTGLLTAACVAALLAGGAFAQPAGGLPPIADDAPIFGSQMMTSQERIEQRDRMRAAKTLEEREKIRAEHHEQMVKRAKERGVTLPEEPPMRGGAMMGPGGGMGGGMGP</sequence>
<dbReference type="Proteomes" id="UP000652074">
    <property type="component" value="Unassembled WGS sequence"/>
</dbReference>
<feature type="non-terminal residue" evidence="3">
    <location>
        <position position="109"/>
    </location>
</feature>
<feature type="compositionally biased region" description="Gly residues" evidence="1">
    <location>
        <begin position="95"/>
        <end position="109"/>
    </location>
</feature>
<dbReference type="EMBL" id="WTVR01000027">
    <property type="protein sequence ID" value="NMF89705.1"/>
    <property type="molecule type" value="Genomic_DNA"/>
</dbReference>
<keyword evidence="2" id="KW-0732">Signal</keyword>
<name>A0ABX1MP58_9RHOO</name>
<proteinExistence type="predicted"/>
<feature type="chain" id="PRO_5047465457" evidence="2">
    <location>
        <begin position="22"/>
        <end position="109"/>
    </location>
</feature>
<evidence type="ECO:0000313" key="4">
    <source>
        <dbReference type="Proteomes" id="UP000652074"/>
    </source>
</evidence>
<feature type="compositionally biased region" description="Basic and acidic residues" evidence="1">
    <location>
        <begin position="67"/>
        <end position="82"/>
    </location>
</feature>
<feature type="signal peptide" evidence="2">
    <location>
        <begin position="1"/>
        <end position="21"/>
    </location>
</feature>
<feature type="region of interest" description="Disordered" evidence="1">
    <location>
        <begin position="67"/>
        <end position="109"/>
    </location>
</feature>
<accession>A0ABX1MP58</accession>